<accession>A0A4R3JPI5</accession>
<organism evidence="2 3">
    <name type="scientific">Faecalimonas umbilicata</name>
    <dbReference type="NCBI Taxonomy" id="1912855"/>
    <lineage>
        <taxon>Bacteria</taxon>
        <taxon>Bacillati</taxon>
        <taxon>Bacillota</taxon>
        <taxon>Clostridia</taxon>
        <taxon>Lachnospirales</taxon>
        <taxon>Lachnospiraceae</taxon>
        <taxon>Faecalimonas</taxon>
    </lineage>
</organism>
<evidence type="ECO:0000313" key="2">
    <source>
        <dbReference type="EMBL" id="TCS68645.1"/>
    </source>
</evidence>
<keyword evidence="4" id="KW-1185">Reference proteome</keyword>
<gene>
    <name evidence="2" type="ORF">EDD74_10736</name>
    <name evidence="1" type="ORF">FAEUMB_16720</name>
</gene>
<dbReference type="EMBL" id="SLZV01000007">
    <property type="protein sequence ID" value="TCS68645.1"/>
    <property type="molecule type" value="Genomic_DNA"/>
</dbReference>
<dbReference type="Proteomes" id="UP000294613">
    <property type="component" value="Unassembled WGS sequence"/>
</dbReference>
<evidence type="ECO:0000313" key="1">
    <source>
        <dbReference type="EMBL" id="GBU05131.1"/>
    </source>
</evidence>
<dbReference type="Proteomes" id="UP000702954">
    <property type="component" value="Unassembled WGS sequence"/>
</dbReference>
<evidence type="ECO:0000313" key="4">
    <source>
        <dbReference type="Proteomes" id="UP000702954"/>
    </source>
</evidence>
<proteinExistence type="predicted"/>
<dbReference type="EMBL" id="BHEO01000008">
    <property type="protein sequence ID" value="GBU05131.1"/>
    <property type="molecule type" value="Genomic_DNA"/>
</dbReference>
<evidence type="ECO:0000313" key="3">
    <source>
        <dbReference type="Proteomes" id="UP000294613"/>
    </source>
</evidence>
<reference evidence="2 3" key="2">
    <citation type="submission" date="2019-03" db="EMBL/GenBank/DDBJ databases">
        <title>Genomic Encyclopedia of Type Strains, Phase IV (KMG-IV): sequencing the most valuable type-strain genomes for metagenomic binning, comparative biology and taxonomic classification.</title>
        <authorList>
            <person name="Goeker M."/>
        </authorList>
    </citation>
    <scope>NUCLEOTIDE SEQUENCE [LARGE SCALE GENOMIC DNA]</scope>
    <source>
        <strain evidence="2 3">DSM 103426</strain>
    </source>
</reference>
<dbReference type="RefSeq" id="WP_165851584.1">
    <property type="nucleotide sequence ID" value="NZ_BHEO01000008.1"/>
</dbReference>
<protein>
    <submittedName>
        <fullName evidence="2">Uncharacterized protein DUF4145</fullName>
    </submittedName>
</protein>
<sequence>MHKDITAYSIDPDQREKSFNVKLPNKCPSCNIAYGELPVCSYYITSTRIFLSDRLTTIYSIFYCPHCERCFFVQYSTSDDNACHISIDEVYPTPKSTTDFSDRIKKVSPKFVEIYRQSEQSENLGFKDICGMGYRKSLEFLIKDYAIFKYPDSRPDIENSPLSKCINTFIEEPQIKVLAKASAWIGNDETHYIRKHESYDISNLKHFISATVAYINYALTYLEASEFLQNPQ</sequence>
<dbReference type="AlphaFoldDB" id="A0A4R3JPI5"/>
<reference evidence="1 4" key="1">
    <citation type="journal article" date="2018" name="Int. J. Syst. Evol. Microbiol.">
        <title>Draft Genome Sequence of Faecalimonas umbilicata JCM 30896T, an Acetate-Producing Bacterium Isolated from Human Feces.</title>
        <authorList>
            <person name="Sakamoto M."/>
            <person name="Ikeyama N."/>
            <person name="Yuki M."/>
            <person name="Ohkuma M."/>
        </authorList>
    </citation>
    <scope>NUCLEOTIDE SEQUENCE [LARGE SCALE GENOMIC DNA]</scope>
    <source>
        <strain evidence="1 4">EGH7</strain>
    </source>
</reference>
<comment type="caution">
    <text evidence="2">The sequence shown here is derived from an EMBL/GenBank/DDBJ whole genome shotgun (WGS) entry which is preliminary data.</text>
</comment>
<name>A0A4R3JPI5_9FIRM</name>